<accession>A0A158QDA8</accession>
<organism evidence="6">
    <name type="scientific">Hymenolepis diminuta</name>
    <name type="common">Rat tapeworm</name>
    <dbReference type="NCBI Taxonomy" id="6216"/>
    <lineage>
        <taxon>Eukaryota</taxon>
        <taxon>Metazoa</taxon>
        <taxon>Spiralia</taxon>
        <taxon>Lophotrochozoa</taxon>
        <taxon>Platyhelminthes</taxon>
        <taxon>Cestoda</taxon>
        <taxon>Eucestoda</taxon>
        <taxon>Cyclophyllidea</taxon>
        <taxon>Hymenolepididae</taxon>
        <taxon>Hymenolepis</taxon>
    </lineage>
</organism>
<feature type="region of interest" description="Disordered" evidence="1">
    <location>
        <begin position="268"/>
        <end position="310"/>
    </location>
</feature>
<feature type="domain" description="Nudix hydrolase" evidence="3">
    <location>
        <begin position="1"/>
        <end position="133"/>
    </location>
</feature>
<dbReference type="STRING" id="6216.A0A158QDA8"/>
<dbReference type="GO" id="GO:0005737">
    <property type="term" value="C:cytoplasm"/>
    <property type="evidence" value="ECO:0007669"/>
    <property type="project" value="TreeGrafter"/>
</dbReference>
<feature type="transmembrane region" description="Helical" evidence="2">
    <location>
        <begin position="359"/>
        <end position="385"/>
    </location>
</feature>
<dbReference type="OrthoDB" id="5970528at2759"/>
<keyword evidence="2" id="KW-0472">Membrane</keyword>
<feature type="compositionally biased region" description="Basic residues" evidence="1">
    <location>
        <begin position="268"/>
        <end position="287"/>
    </location>
</feature>
<evidence type="ECO:0000313" key="5">
    <source>
        <dbReference type="Proteomes" id="UP000274504"/>
    </source>
</evidence>
<protein>
    <submittedName>
        <fullName evidence="6">Nudix hydrolase domain-containing protein</fullName>
    </submittedName>
</protein>
<dbReference type="InterPro" id="IPR000086">
    <property type="entry name" value="NUDIX_hydrolase_dom"/>
</dbReference>
<evidence type="ECO:0000313" key="4">
    <source>
        <dbReference type="EMBL" id="VDL21012.1"/>
    </source>
</evidence>
<dbReference type="PANTHER" id="PTHR23114">
    <property type="entry name" value="M7GPPPN-MRNA HYDROLASE"/>
    <property type="match status" value="1"/>
</dbReference>
<dbReference type="SUPFAM" id="SSF55811">
    <property type="entry name" value="Nudix"/>
    <property type="match status" value="1"/>
</dbReference>
<dbReference type="Gene3D" id="3.90.79.10">
    <property type="entry name" value="Nucleoside Triphosphate Pyrophosphohydrolase"/>
    <property type="match status" value="1"/>
</dbReference>
<keyword evidence="2" id="KW-1133">Transmembrane helix</keyword>
<dbReference type="WBParaSite" id="HDID_0000269001-mRNA-1">
    <property type="protein sequence ID" value="HDID_0000269001-mRNA-1"/>
    <property type="gene ID" value="HDID_0000269001"/>
</dbReference>
<reference evidence="6" key="1">
    <citation type="submission" date="2016-04" db="UniProtKB">
        <authorList>
            <consortium name="WormBaseParasite"/>
        </authorList>
    </citation>
    <scope>IDENTIFICATION</scope>
</reference>
<dbReference type="InterPro" id="IPR043159">
    <property type="entry name" value="Lectin_gal-bd_sf"/>
</dbReference>
<dbReference type="PROSITE" id="PS51462">
    <property type="entry name" value="NUDIX"/>
    <property type="match status" value="1"/>
</dbReference>
<dbReference type="InterPro" id="IPR015797">
    <property type="entry name" value="NUDIX_hydrolase-like_dom_sf"/>
</dbReference>
<evidence type="ECO:0000259" key="3">
    <source>
        <dbReference type="PROSITE" id="PS51462"/>
    </source>
</evidence>
<dbReference type="EMBL" id="UYSG01000698">
    <property type="protein sequence ID" value="VDL21012.1"/>
    <property type="molecule type" value="Genomic_DNA"/>
</dbReference>
<keyword evidence="2" id="KW-0812">Transmembrane</keyword>
<evidence type="ECO:0000256" key="1">
    <source>
        <dbReference type="SAM" id="MobiDB-lite"/>
    </source>
</evidence>
<evidence type="ECO:0000256" key="2">
    <source>
        <dbReference type="SAM" id="Phobius"/>
    </source>
</evidence>
<dbReference type="Proteomes" id="UP000274504">
    <property type="component" value="Unassembled WGS sequence"/>
</dbReference>
<gene>
    <name evidence="4" type="ORF">HDID_LOCUS2688</name>
</gene>
<proteinExistence type="predicted"/>
<reference evidence="4 5" key="2">
    <citation type="submission" date="2018-11" db="EMBL/GenBank/DDBJ databases">
        <authorList>
            <consortium name="Pathogen Informatics"/>
        </authorList>
    </citation>
    <scope>NUCLEOTIDE SEQUENCE [LARGE SCALE GENOMIC DNA]</scope>
</reference>
<name>A0A158QDA8_HYMDI</name>
<dbReference type="Pfam" id="PF00293">
    <property type="entry name" value="NUDIX"/>
    <property type="match status" value="1"/>
</dbReference>
<sequence length="717" mass="80028">MIDENLENILVVRSWNRYKWGFPGGKVEYGESFSDCVKREVYEELSVDICNKASDDLCFEHSDDHREKRFFILEGISPDIDEDKLQPYEIEKVAIDSELILCYNFNFQPLKQLCEGKPNCDVSPDQFASNQTLCRGISNEMLIAYRCEPSLPMIQTRVICQDTYMEIKCTSYGNEESIVVLDAQLVMEVDPKICPNIVEPASSAGVCPSRLEVTNGLVEMCGRERTCSVMPDAAMLPPGYPSLCARRHLRISYACVPPSVLETDRKVVGKHLPRQSKIRQQYQKKNRREQGSVHSSRPPTIPSYQPEQRDPGVFISSANNDLERVAYSDMVEENIQFKTTPSPTESPQPMKLLPGNISMFSMILGVLVGLAVLILLILLIIAFGYRTRRQRAAYARRKALSDQATTDNTTFSDAEKMNQQHQCQPAPMNQHINNFGYHPSSDNGGGGGSGIASTYMPHAMFASENCWPTGLQPVPPGGNYFDEEVQQCAFPPLGRDSGSHGYVQLPVRSIRKILSLTSMISNSHHSGLIYSHQSSTTTMNRSNNHLLPYQGPHNCCPPENFSVGPRICSPAVNSTLSTESDRFSGHASSHPSSFQPIYQSNGGNCISSHSIRQKSQQNQPLWMGYDEGPAPTLLDTSHPDNMIQDINSIENNIPNIPPNALSFESLIEPPDSFKTGPPSTGMPLEAVPPRMAQLRRLEKSINGNGEWNWQEEEFSEH</sequence>
<evidence type="ECO:0000313" key="6">
    <source>
        <dbReference type="WBParaSite" id="HDID_0000269001-mRNA-1"/>
    </source>
</evidence>
<dbReference type="PANTHER" id="PTHR23114:SF17">
    <property type="entry name" value="M7GPPPN-MRNA HYDROLASE"/>
    <property type="match status" value="1"/>
</dbReference>
<dbReference type="AlphaFoldDB" id="A0A158QDA8"/>
<dbReference type="CDD" id="cd22823">
    <property type="entry name" value="Gal_Rha_Lectin"/>
    <property type="match status" value="1"/>
</dbReference>
<feature type="compositionally biased region" description="Polar residues" evidence="1">
    <location>
        <begin position="292"/>
        <end position="306"/>
    </location>
</feature>
<dbReference type="Gene3D" id="2.60.120.740">
    <property type="match status" value="1"/>
</dbReference>